<organism evidence="1">
    <name type="scientific">Arundo donax</name>
    <name type="common">Giant reed</name>
    <name type="synonym">Donax arundinaceus</name>
    <dbReference type="NCBI Taxonomy" id="35708"/>
    <lineage>
        <taxon>Eukaryota</taxon>
        <taxon>Viridiplantae</taxon>
        <taxon>Streptophyta</taxon>
        <taxon>Embryophyta</taxon>
        <taxon>Tracheophyta</taxon>
        <taxon>Spermatophyta</taxon>
        <taxon>Magnoliopsida</taxon>
        <taxon>Liliopsida</taxon>
        <taxon>Poales</taxon>
        <taxon>Poaceae</taxon>
        <taxon>PACMAD clade</taxon>
        <taxon>Arundinoideae</taxon>
        <taxon>Arundineae</taxon>
        <taxon>Arundo</taxon>
    </lineage>
</organism>
<evidence type="ECO:0000313" key="1">
    <source>
        <dbReference type="EMBL" id="JAD60615.1"/>
    </source>
</evidence>
<dbReference type="AlphaFoldDB" id="A0A0A9BHF1"/>
<name>A0A0A9BHF1_ARUDO</name>
<dbReference type="EMBL" id="GBRH01237280">
    <property type="protein sequence ID" value="JAD60615.1"/>
    <property type="molecule type" value="Transcribed_RNA"/>
</dbReference>
<sequence>MRASTACFTSVHIYIHTYVSRQLGCVPSRPLFSSSFASLSGVDDLPMDASLFVRTS</sequence>
<proteinExistence type="predicted"/>
<reference evidence="1" key="1">
    <citation type="submission" date="2014-09" db="EMBL/GenBank/DDBJ databases">
        <authorList>
            <person name="Magalhaes I.L.F."/>
            <person name="Oliveira U."/>
            <person name="Santos F.R."/>
            <person name="Vidigal T.H.D.A."/>
            <person name="Brescovit A.D."/>
            <person name="Santos A.J."/>
        </authorList>
    </citation>
    <scope>NUCLEOTIDE SEQUENCE</scope>
    <source>
        <tissue evidence="1">Shoot tissue taken approximately 20 cm above the soil surface</tissue>
    </source>
</reference>
<reference evidence="1" key="2">
    <citation type="journal article" date="2015" name="Data Brief">
        <title>Shoot transcriptome of the giant reed, Arundo donax.</title>
        <authorList>
            <person name="Barrero R.A."/>
            <person name="Guerrero F.D."/>
            <person name="Moolhuijzen P."/>
            <person name="Goolsby J.A."/>
            <person name="Tidwell J."/>
            <person name="Bellgard S.E."/>
            <person name="Bellgard M.I."/>
        </authorList>
    </citation>
    <scope>NUCLEOTIDE SEQUENCE</scope>
    <source>
        <tissue evidence="1">Shoot tissue taken approximately 20 cm above the soil surface</tissue>
    </source>
</reference>
<protein>
    <submittedName>
        <fullName evidence="1">Uncharacterized protein</fullName>
    </submittedName>
</protein>
<accession>A0A0A9BHF1</accession>